<sequence>MVDALGVAVIGFGWMGRVHTQAYARLPHHYPRLPLRPRLITVAEEVPGRAEEAAERFGFASATRDWREVAADPRVRAVSVTAPNFLHREIGVAMAEAGKHLWIEKPVGLTAGDARAVADAVATAGVQGAVGFNYRNAPAVESARELIASGEIGTVTHVRIRLFSDYAAHPDGALTWRYERERGGSGVLGDLASHGADLARFLLGDIAALTADTAIFVPERARPSGATAGHALASGGEPGPVENEDYVSCLLRFASGARGVLEACRVSVGEQNNYGFEVHGTRGAVSWDFRRMNELRVSRGTTYQDQPVSTVYVGPGAGEFAAFQPGAANAMGYDDLKVIEAYRFVRSIAEGTPYGTTLADAVHSATVLDAMAESAESGRWVSL</sequence>
<dbReference type="InterPro" id="IPR050463">
    <property type="entry name" value="Gfo/Idh/MocA_oxidrdct_glycsds"/>
</dbReference>
<dbReference type="EMBL" id="BAAAOQ010000016">
    <property type="protein sequence ID" value="GAA2199687.1"/>
    <property type="molecule type" value="Genomic_DNA"/>
</dbReference>
<dbReference type="PANTHER" id="PTHR43818:SF11">
    <property type="entry name" value="BCDNA.GH03377"/>
    <property type="match status" value="1"/>
</dbReference>
<dbReference type="Pfam" id="PF01408">
    <property type="entry name" value="GFO_IDH_MocA"/>
    <property type="match status" value="1"/>
</dbReference>
<comment type="caution">
    <text evidence="4">The sequence shown here is derived from an EMBL/GenBank/DDBJ whole genome shotgun (WGS) entry which is preliminary data.</text>
</comment>
<evidence type="ECO:0000313" key="5">
    <source>
        <dbReference type="Proteomes" id="UP001501391"/>
    </source>
</evidence>
<reference evidence="4 5" key="1">
    <citation type="journal article" date="2019" name="Int. J. Syst. Evol. Microbiol.">
        <title>The Global Catalogue of Microorganisms (GCM) 10K type strain sequencing project: providing services to taxonomists for standard genome sequencing and annotation.</title>
        <authorList>
            <consortium name="The Broad Institute Genomics Platform"/>
            <consortium name="The Broad Institute Genome Sequencing Center for Infectious Disease"/>
            <person name="Wu L."/>
            <person name="Ma J."/>
        </authorList>
    </citation>
    <scope>NUCLEOTIDE SEQUENCE [LARGE SCALE GENOMIC DNA]</scope>
    <source>
        <strain evidence="4 5">JCM 14924</strain>
    </source>
</reference>
<name>A0ABN3BSE8_9ACTN</name>
<dbReference type="SUPFAM" id="SSF55347">
    <property type="entry name" value="Glyceraldehyde-3-phosphate dehydrogenase-like, C-terminal domain"/>
    <property type="match status" value="1"/>
</dbReference>
<organism evidence="4 5">
    <name type="scientific">Streptomyces bangladeshensis</name>
    <dbReference type="NCBI Taxonomy" id="295352"/>
    <lineage>
        <taxon>Bacteria</taxon>
        <taxon>Bacillati</taxon>
        <taxon>Actinomycetota</taxon>
        <taxon>Actinomycetes</taxon>
        <taxon>Kitasatosporales</taxon>
        <taxon>Streptomycetaceae</taxon>
        <taxon>Streptomyces</taxon>
    </lineage>
</organism>
<protein>
    <submittedName>
        <fullName evidence="4">Gfo/Idh/MocA family oxidoreductase</fullName>
    </submittedName>
</protein>
<evidence type="ECO:0000259" key="3">
    <source>
        <dbReference type="Pfam" id="PF22725"/>
    </source>
</evidence>
<proteinExistence type="predicted"/>
<dbReference type="InterPro" id="IPR055170">
    <property type="entry name" value="GFO_IDH_MocA-like_dom"/>
</dbReference>
<feature type="domain" description="Gfo/Idh/MocA-like oxidoreductase N-terminal" evidence="2">
    <location>
        <begin position="6"/>
        <end position="132"/>
    </location>
</feature>
<gene>
    <name evidence="4" type="ORF">GCM10009787_47670</name>
</gene>
<dbReference type="Pfam" id="PF22725">
    <property type="entry name" value="GFO_IDH_MocA_C3"/>
    <property type="match status" value="1"/>
</dbReference>
<evidence type="ECO:0000256" key="1">
    <source>
        <dbReference type="ARBA" id="ARBA00023002"/>
    </source>
</evidence>
<dbReference type="InterPro" id="IPR036291">
    <property type="entry name" value="NAD(P)-bd_dom_sf"/>
</dbReference>
<dbReference type="SUPFAM" id="SSF51735">
    <property type="entry name" value="NAD(P)-binding Rossmann-fold domains"/>
    <property type="match status" value="1"/>
</dbReference>
<dbReference type="InterPro" id="IPR000683">
    <property type="entry name" value="Gfo/Idh/MocA-like_OxRdtase_N"/>
</dbReference>
<feature type="domain" description="GFO/IDH/MocA-like oxidoreductase" evidence="3">
    <location>
        <begin position="141"/>
        <end position="285"/>
    </location>
</feature>
<dbReference type="PANTHER" id="PTHR43818">
    <property type="entry name" value="BCDNA.GH03377"/>
    <property type="match status" value="1"/>
</dbReference>
<accession>A0ABN3BSE8</accession>
<dbReference type="Proteomes" id="UP001501391">
    <property type="component" value="Unassembled WGS sequence"/>
</dbReference>
<keyword evidence="5" id="KW-1185">Reference proteome</keyword>
<keyword evidence="1" id="KW-0560">Oxidoreductase</keyword>
<dbReference type="Gene3D" id="3.40.50.720">
    <property type="entry name" value="NAD(P)-binding Rossmann-like Domain"/>
    <property type="match status" value="1"/>
</dbReference>
<dbReference type="Gene3D" id="3.30.360.10">
    <property type="entry name" value="Dihydrodipicolinate Reductase, domain 2"/>
    <property type="match status" value="1"/>
</dbReference>
<evidence type="ECO:0000313" key="4">
    <source>
        <dbReference type="EMBL" id="GAA2199687.1"/>
    </source>
</evidence>
<dbReference type="RefSeq" id="WP_086703789.1">
    <property type="nucleotide sequence ID" value="NZ_BAAAOQ010000016.1"/>
</dbReference>
<evidence type="ECO:0000259" key="2">
    <source>
        <dbReference type="Pfam" id="PF01408"/>
    </source>
</evidence>